<dbReference type="STRING" id="418985.A0A1V9XAS1"/>
<protein>
    <submittedName>
        <fullName evidence="5">Protein argonaute-3-like</fullName>
    </submittedName>
</protein>
<evidence type="ECO:0000259" key="4">
    <source>
        <dbReference type="PROSITE" id="PS50822"/>
    </source>
</evidence>
<dbReference type="Gene3D" id="3.40.50.2300">
    <property type="match status" value="1"/>
</dbReference>
<dbReference type="PANTHER" id="PTHR22891">
    <property type="entry name" value="EUKARYOTIC TRANSLATION INITIATION FACTOR 2C"/>
    <property type="match status" value="1"/>
</dbReference>
<proteinExistence type="inferred from homology"/>
<feature type="region of interest" description="Disordered" evidence="2">
    <location>
        <begin position="92"/>
        <end position="115"/>
    </location>
</feature>
<feature type="region of interest" description="Disordered" evidence="2">
    <location>
        <begin position="1"/>
        <end position="48"/>
    </location>
</feature>
<dbReference type="InParanoid" id="A0A1V9XAS1"/>
<dbReference type="GO" id="GO:0003723">
    <property type="term" value="F:RNA binding"/>
    <property type="evidence" value="ECO:0007669"/>
    <property type="project" value="InterPro"/>
</dbReference>
<dbReference type="PROSITE" id="PS50822">
    <property type="entry name" value="PIWI"/>
    <property type="match status" value="1"/>
</dbReference>
<dbReference type="Pfam" id="PF16486">
    <property type="entry name" value="ArgoN"/>
    <property type="match status" value="1"/>
</dbReference>
<accession>A0A1V9XAS1</accession>
<feature type="domain" description="Piwi" evidence="4">
    <location>
        <begin position="695"/>
        <end position="996"/>
    </location>
</feature>
<name>A0A1V9XAS1_9ACAR</name>
<dbReference type="InterPro" id="IPR014811">
    <property type="entry name" value="ArgoL1"/>
</dbReference>
<evidence type="ECO:0000313" key="6">
    <source>
        <dbReference type="Proteomes" id="UP000192247"/>
    </source>
</evidence>
<dbReference type="InterPro" id="IPR012337">
    <property type="entry name" value="RNaseH-like_sf"/>
</dbReference>
<evidence type="ECO:0000259" key="3">
    <source>
        <dbReference type="PROSITE" id="PS50821"/>
    </source>
</evidence>
<dbReference type="SUPFAM" id="SSF53098">
    <property type="entry name" value="Ribonuclease H-like"/>
    <property type="match status" value="1"/>
</dbReference>
<dbReference type="CDD" id="cd02846">
    <property type="entry name" value="PAZ_argonaute_like"/>
    <property type="match status" value="1"/>
</dbReference>
<dbReference type="Pfam" id="PF02171">
    <property type="entry name" value="Piwi"/>
    <property type="match status" value="1"/>
</dbReference>
<gene>
    <name evidence="5" type="ORF">BIW11_01667</name>
</gene>
<dbReference type="SMART" id="SM00950">
    <property type="entry name" value="Piwi"/>
    <property type="match status" value="1"/>
</dbReference>
<dbReference type="OrthoDB" id="10252740at2759"/>
<dbReference type="Proteomes" id="UP000192247">
    <property type="component" value="Unassembled WGS sequence"/>
</dbReference>
<feature type="domain" description="PAZ" evidence="3">
    <location>
        <begin position="414"/>
        <end position="531"/>
    </location>
</feature>
<dbReference type="SMART" id="SM01163">
    <property type="entry name" value="DUF1785"/>
    <property type="match status" value="1"/>
</dbReference>
<dbReference type="InterPro" id="IPR036085">
    <property type="entry name" value="PAZ_dom_sf"/>
</dbReference>
<evidence type="ECO:0000313" key="5">
    <source>
        <dbReference type="EMBL" id="OQR70493.1"/>
    </source>
</evidence>
<sequence length="996" mass="112157">MPEPMSNYRPHSNEVSTSGAHLVGTGQSARGRRNGRNQQRYVDSSEAPLFPSQELSTVQVVPSRGRGWGPVASPAVSLRSVGDAPGLLRCDSNSTSGSEEPIASTATSTSFSGFRSITDPQARSIRGRGRGVHGRGLAFALTATSNVIPCPPSQILPHAGDSGAHPEPQRSKPFLLTELQKALEALPKVGANSKRNSRGTTGTAIQLRSNCYALEFPDTVWYKYDVAIYRGNEKEGMELENLSGVKARDRIASRYFNRKIMLKVFHDHNRYLGSDFPAYDGRKILIMNHRPFEEDEKYFNVIFSANNQREMEFTVRLKLTLKIDVSSVKSFYKRKTNVLDPEVIQAVNIVIDTSFGNAGWVAVGRSYFNPGSIAKPLGRGKEMREGIYTSAMFAQWQPLLCIDKARAAFTTPKPLIDYACDMLELDKQYLRTSTFRSEQIATLNKELKALMVKLEHTSYGRSVKISGITMKGANQMDFQKKDGTQTLVADYFRSAYPEFRLNYPHLPCIEVIRANGTKIDYFPMEVCTLKKDQPSRKRLDPKQTEKMIRFAQDQPQSRLDFSEKNVSKISSGRSVQEFGIKIAKQATRTVGRIIKDPGILVGEQSIQVSVGSWKLPAFHEAVEVRQWVIVDCAGVRAQQLNKLHELLHTRGNVLNMKIPPAANVFSSPNWQMPARTQHMLEDIQRFQVDKGLPILAVIVLGHNSKYSEIKSLTETNGQFRDIVTQCVKSGNVNNDKKFNLVFVENLLKKINAKLGGVNNLVRQVPQRFREQYMILGADVSHPAPGDTLTPSIAAVVGSMDYKPSKYCTEICVQCSEDNNRVEYIINMRRIFLKLLKQHIECNNNVKPKHIYYFRDGVSDSQFEEVRIREVTAIREACYDLQVHYQPFITVVVAQKRHHVRFAVVNTLEGTKSGNIPPGTYIDNDVVHPINHDLYMYTHEGLLGTSRPTHYQVIHSDCEIQTDELTEMIYYLTHNYVRASKSVSIPSPIYYAHLAAF</sequence>
<dbReference type="Pfam" id="PF08699">
    <property type="entry name" value="ArgoL1"/>
    <property type="match status" value="1"/>
</dbReference>
<dbReference type="InterPro" id="IPR003165">
    <property type="entry name" value="Piwi"/>
</dbReference>
<comment type="caution">
    <text evidence="5">The sequence shown here is derived from an EMBL/GenBank/DDBJ whole genome shotgun (WGS) entry which is preliminary data.</text>
</comment>
<dbReference type="PROSITE" id="PS50821">
    <property type="entry name" value="PAZ"/>
    <property type="match status" value="1"/>
</dbReference>
<dbReference type="InterPro" id="IPR036397">
    <property type="entry name" value="RNaseH_sf"/>
</dbReference>
<dbReference type="EMBL" id="MNPL01017369">
    <property type="protein sequence ID" value="OQR70493.1"/>
    <property type="molecule type" value="Genomic_DNA"/>
</dbReference>
<reference evidence="5 6" key="1">
    <citation type="journal article" date="2017" name="Gigascience">
        <title>Draft genome of the honey bee ectoparasitic mite, Tropilaelaps mercedesae, is shaped by the parasitic life history.</title>
        <authorList>
            <person name="Dong X."/>
            <person name="Armstrong S.D."/>
            <person name="Xia D."/>
            <person name="Makepeace B.L."/>
            <person name="Darby A.C."/>
            <person name="Kadowaki T."/>
        </authorList>
    </citation>
    <scope>NUCLEOTIDE SEQUENCE [LARGE SCALE GENOMIC DNA]</scope>
    <source>
        <strain evidence="5">Wuxi-XJTLU</strain>
    </source>
</reference>
<dbReference type="InterPro" id="IPR032474">
    <property type="entry name" value="Argonaute_N"/>
</dbReference>
<dbReference type="AlphaFoldDB" id="A0A1V9XAS1"/>
<dbReference type="SMART" id="SM00949">
    <property type="entry name" value="PAZ"/>
    <property type="match status" value="1"/>
</dbReference>
<dbReference type="Gene3D" id="3.30.420.10">
    <property type="entry name" value="Ribonuclease H-like superfamily/Ribonuclease H"/>
    <property type="match status" value="1"/>
</dbReference>
<evidence type="ECO:0000256" key="1">
    <source>
        <dbReference type="RuleBase" id="RU361178"/>
    </source>
</evidence>
<dbReference type="Gene3D" id="2.170.260.10">
    <property type="entry name" value="paz domain"/>
    <property type="match status" value="1"/>
</dbReference>
<dbReference type="GO" id="GO:0034587">
    <property type="term" value="P:piRNA processing"/>
    <property type="evidence" value="ECO:0007669"/>
    <property type="project" value="UniProtKB-ARBA"/>
</dbReference>
<feature type="non-terminal residue" evidence="5">
    <location>
        <position position="996"/>
    </location>
</feature>
<evidence type="ECO:0000256" key="2">
    <source>
        <dbReference type="SAM" id="MobiDB-lite"/>
    </source>
</evidence>
<dbReference type="Pfam" id="PF02170">
    <property type="entry name" value="PAZ"/>
    <property type="match status" value="1"/>
</dbReference>
<organism evidence="5 6">
    <name type="scientific">Tropilaelaps mercedesae</name>
    <dbReference type="NCBI Taxonomy" id="418985"/>
    <lineage>
        <taxon>Eukaryota</taxon>
        <taxon>Metazoa</taxon>
        <taxon>Ecdysozoa</taxon>
        <taxon>Arthropoda</taxon>
        <taxon>Chelicerata</taxon>
        <taxon>Arachnida</taxon>
        <taxon>Acari</taxon>
        <taxon>Parasitiformes</taxon>
        <taxon>Mesostigmata</taxon>
        <taxon>Gamasina</taxon>
        <taxon>Dermanyssoidea</taxon>
        <taxon>Laelapidae</taxon>
        <taxon>Tropilaelaps</taxon>
    </lineage>
</organism>
<dbReference type="InterPro" id="IPR003100">
    <property type="entry name" value="PAZ_dom"/>
</dbReference>
<keyword evidence="6" id="KW-1185">Reference proteome</keyword>
<dbReference type="SUPFAM" id="SSF101690">
    <property type="entry name" value="PAZ domain"/>
    <property type="match status" value="1"/>
</dbReference>
<feature type="compositionally biased region" description="Polar residues" evidence="2">
    <location>
        <begin position="9"/>
        <end position="19"/>
    </location>
</feature>
<comment type="similarity">
    <text evidence="1">Belongs to the argonaute family.</text>
</comment>